<keyword evidence="4" id="KW-0255">Endonuclease</keyword>
<dbReference type="InterPro" id="IPR012296">
    <property type="entry name" value="Nuclease_put_TT1808"/>
</dbReference>
<dbReference type="EMBL" id="JAQNDO010000001">
    <property type="protein sequence ID" value="MDC0741121.1"/>
    <property type="molecule type" value="Genomic_DNA"/>
</dbReference>
<accession>A0ABT5EH18</accession>
<dbReference type="Proteomes" id="UP001221411">
    <property type="component" value="Unassembled WGS sequence"/>
</dbReference>
<reference evidence="4 5" key="1">
    <citation type="submission" date="2022-11" db="EMBL/GenBank/DDBJ databases">
        <title>Minimal conservation of predation-associated metabolite biosynthetic gene clusters underscores biosynthetic potential of Myxococcota including descriptions for ten novel species: Archangium lansinium sp. nov., Myxococcus landrumus sp. nov., Nannocystis bai.</title>
        <authorList>
            <person name="Ahearne A."/>
            <person name="Stevens C."/>
            <person name="Dowd S."/>
        </authorList>
    </citation>
    <scope>NUCLEOTIDE SEQUENCE [LARGE SCALE GENOMIC DNA]</scope>
    <source>
        <strain evidence="4 5">RJM3</strain>
    </source>
</reference>
<sequence length="269" mass="30467">MALSARPTWRVNPADPRAPSQEEWDLMSEAERAHVEATLPSEFDLGLEPPEGDPHWTAIANARKTLETFFRRIGRKIYISGGLAVYYPGEEMCSPDLLAVVDVEPRPRTSWVVSREGKGLDWALEVLHAGDAAKDQRNIERYARLGIHEYFMFDRRRLRLSGFRLPPAEHGARSRAYRPIVPQGGRYTSEVLGLELLVEGEKLRFLFGGAALPDAEETIAKLESLLGEALARHEEDARRAEEEARRREELEAELAAMRVELERLKKGQS</sequence>
<dbReference type="Pfam" id="PF05685">
    <property type="entry name" value="Uma2"/>
    <property type="match status" value="1"/>
</dbReference>
<comment type="caution">
    <text evidence="4">The sequence shown here is derived from an EMBL/GenBank/DDBJ whole genome shotgun (WGS) entry which is preliminary data.</text>
</comment>
<feature type="coiled-coil region" evidence="1">
    <location>
        <begin position="212"/>
        <end position="267"/>
    </location>
</feature>
<evidence type="ECO:0000313" key="4">
    <source>
        <dbReference type="EMBL" id="MDC0741121.1"/>
    </source>
</evidence>
<dbReference type="CDD" id="cd06260">
    <property type="entry name" value="DUF820-like"/>
    <property type="match status" value="1"/>
</dbReference>
<gene>
    <name evidence="4" type="ORF">POL67_07165</name>
</gene>
<dbReference type="GO" id="GO:0004519">
    <property type="term" value="F:endonuclease activity"/>
    <property type="evidence" value="ECO:0007669"/>
    <property type="project" value="UniProtKB-KW"/>
</dbReference>
<dbReference type="Gene3D" id="3.90.1570.10">
    <property type="entry name" value="tt1808, chain A"/>
    <property type="match status" value="1"/>
</dbReference>
<keyword evidence="5" id="KW-1185">Reference proteome</keyword>
<proteinExistence type="predicted"/>
<evidence type="ECO:0000313" key="5">
    <source>
        <dbReference type="Proteomes" id="UP001221411"/>
    </source>
</evidence>
<dbReference type="PANTHER" id="PTHR33352">
    <property type="entry name" value="SLR1095 PROTEIN"/>
    <property type="match status" value="1"/>
</dbReference>
<keyword evidence="4" id="KW-0540">Nuclease</keyword>
<evidence type="ECO:0000256" key="1">
    <source>
        <dbReference type="SAM" id="Coils"/>
    </source>
</evidence>
<evidence type="ECO:0000256" key="2">
    <source>
        <dbReference type="SAM" id="MobiDB-lite"/>
    </source>
</evidence>
<keyword evidence="4" id="KW-0378">Hydrolase</keyword>
<evidence type="ECO:0000259" key="3">
    <source>
        <dbReference type="Pfam" id="PF05685"/>
    </source>
</evidence>
<dbReference type="SUPFAM" id="SSF52980">
    <property type="entry name" value="Restriction endonuclease-like"/>
    <property type="match status" value="1"/>
</dbReference>
<feature type="domain" description="Putative restriction endonuclease" evidence="3">
    <location>
        <begin position="49"/>
        <end position="170"/>
    </location>
</feature>
<organism evidence="4 5">
    <name type="scientific">Polyangium mundeleinium</name>
    <dbReference type="NCBI Taxonomy" id="2995306"/>
    <lineage>
        <taxon>Bacteria</taxon>
        <taxon>Pseudomonadati</taxon>
        <taxon>Myxococcota</taxon>
        <taxon>Polyangia</taxon>
        <taxon>Polyangiales</taxon>
        <taxon>Polyangiaceae</taxon>
        <taxon>Polyangium</taxon>
    </lineage>
</organism>
<keyword evidence="1" id="KW-0175">Coiled coil</keyword>
<dbReference type="RefSeq" id="WP_271916338.1">
    <property type="nucleotide sequence ID" value="NZ_JAQNDO010000001.1"/>
</dbReference>
<protein>
    <submittedName>
        <fullName evidence="4">Uma2 family endonuclease</fullName>
    </submittedName>
</protein>
<dbReference type="InterPro" id="IPR011335">
    <property type="entry name" value="Restrct_endonuc-II-like"/>
</dbReference>
<feature type="region of interest" description="Disordered" evidence="2">
    <location>
        <begin position="1"/>
        <end position="21"/>
    </location>
</feature>
<dbReference type="InterPro" id="IPR008538">
    <property type="entry name" value="Uma2"/>
</dbReference>
<name>A0ABT5EH18_9BACT</name>
<dbReference type="PANTHER" id="PTHR33352:SF3">
    <property type="entry name" value="SLR1612 PROTEIN"/>
    <property type="match status" value="1"/>
</dbReference>